<evidence type="ECO:0000313" key="6">
    <source>
        <dbReference type="Proteomes" id="UP000541444"/>
    </source>
</evidence>
<dbReference type="PANTHER" id="PTHR10891">
    <property type="entry name" value="EF-HAND CALCIUM-BINDING DOMAIN CONTAINING PROTEIN"/>
    <property type="match status" value="1"/>
</dbReference>
<evidence type="ECO:0000256" key="3">
    <source>
        <dbReference type="ARBA" id="ARBA00022837"/>
    </source>
</evidence>
<dbReference type="EMBL" id="JACGCM010001763">
    <property type="protein sequence ID" value="KAF6150034.1"/>
    <property type="molecule type" value="Genomic_DNA"/>
</dbReference>
<feature type="domain" description="EF-hand" evidence="4">
    <location>
        <begin position="76"/>
        <end position="111"/>
    </location>
</feature>
<dbReference type="CDD" id="cd00051">
    <property type="entry name" value="EFh"/>
    <property type="match status" value="2"/>
</dbReference>
<dbReference type="AlphaFoldDB" id="A0A7J7M5I0"/>
<dbReference type="PROSITE" id="PS00018">
    <property type="entry name" value="EF_HAND_1"/>
    <property type="match status" value="3"/>
</dbReference>
<evidence type="ECO:0000256" key="2">
    <source>
        <dbReference type="ARBA" id="ARBA00022737"/>
    </source>
</evidence>
<accession>A0A7J7M5I0</accession>
<dbReference type="InterPro" id="IPR002048">
    <property type="entry name" value="EF_hand_dom"/>
</dbReference>
<evidence type="ECO:0000259" key="4">
    <source>
        <dbReference type="PROSITE" id="PS50222"/>
    </source>
</evidence>
<comment type="caution">
    <text evidence="5">The sequence shown here is derived from an EMBL/GenBank/DDBJ whole genome shotgun (WGS) entry which is preliminary data.</text>
</comment>
<dbReference type="Proteomes" id="UP000541444">
    <property type="component" value="Unassembled WGS sequence"/>
</dbReference>
<keyword evidence="1" id="KW-0479">Metal-binding</keyword>
<dbReference type="GO" id="GO:0005509">
    <property type="term" value="F:calcium ion binding"/>
    <property type="evidence" value="ECO:0007669"/>
    <property type="project" value="InterPro"/>
</dbReference>
<dbReference type="GO" id="GO:0043226">
    <property type="term" value="C:organelle"/>
    <property type="evidence" value="ECO:0007669"/>
    <property type="project" value="UniProtKB-ARBA"/>
</dbReference>
<dbReference type="InterPro" id="IPR039647">
    <property type="entry name" value="EF_hand_pair_protein_CML-like"/>
</dbReference>
<keyword evidence="2" id="KW-0677">Repeat</keyword>
<dbReference type="InterPro" id="IPR011992">
    <property type="entry name" value="EF-hand-dom_pair"/>
</dbReference>
<dbReference type="OrthoDB" id="26525at2759"/>
<proteinExistence type="predicted"/>
<protein>
    <recommendedName>
        <fullName evidence="4">EF-hand domain-containing protein</fullName>
    </recommendedName>
</protein>
<organism evidence="5 6">
    <name type="scientific">Kingdonia uniflora</name>
    <dbReference type="NCBI Taxonomy" id="39325"/>
    <lineage>
        <taxon>Eukaryota</taxon>
        <taxon>Viridiplantae</taxon>
        <taxon>Streptophyta</taxon>
        <taxon>Embryophyta</taxon>
        <taxon>Tracheophyta</taxon>
        <taxon>Spermatophyta</taxon>
        <taxon>Magnoliopsida</taxon>
        <taxon>Ranunculales</taxon>
        <taxon>Circaeasteraceae</taxon>
        <taxon>Kingdonia</taxon>
    </lineage>
</organism>
<dbReference type="SUPFAM" id="SSF47473">
    <property type="entry name" value="EF-hand"/>
    <property type="match status" value="1"/>
</dbReference>
<keyword evidence="6" id="KW-1185">Reference proteome</keyword>
<sequence length="142" mass="16229">MMFEDLRRVFSYCDENGDGKISPEELQHCVAVISGHKGELSRKEVEELVKSLDTDGDGFLGIEDFVGLIEVKSEDENVKDLKEAFEMYVMDGCEFITPMSLKRILGRLGESKTVEECGLMIKQFDLDRDGVLNFDEFRIMMQ</sequence>
<feature type="domain" description="EF-hand" evidence="4">
    <location>
        <begin position="1"/>
        <end position="36"/>
    </location>
</feature>
<evidence type="ECO:0000313" key="5">
    <source>
        <dbReference type="EMBL" id="KAF6150034.1"/>
    </source>
</evidence>
<dbReference type="FunFam" id="1.10.238.10:FF:000178">
    <property type="entry name" value="Calmodulin-2 A"/>
    <property type="match status" value="1"/>
</dbReference>
<dbReference type="PROSITE" id="PS50222">
    <property type="entry name" value="EF_HAND_2"/>
    <property type="match status" value="4"/>
</dbReference>
<dbReference type="Pfam" id="PF13833">
    <property type="entry name" value="EF-hand_8"/>
    <property type="match status" value="1"/>
</dbReference>
<evidence type="ECO:0000256" key="1">
    <source>
        <dbReference type="ARBA" id="ARBA00022723"/>
    </source>
</evidence>
<feature type="domain" description="EF-hand" evidence="4">
    <location>
        <begin position="112"/>
        <end position="142"/>
    </location>
</feature>
<dbReference type="InterPro" id="IPR018247">
    <property type="entry name" value="EF_Hand_1_Ca_BS"/>
</dbReference>
<feature type="domain" description="EF-hand" evidence="4">
    <location>
        <begin position="40"/>
        <end position="75"/>
    </location>
</feature>
<name>A0A7J7M5I0_9MAGN</name>
<dbReference type="Pfam" id="PF13499">
    <property type="entry name" value="EF-hand_7"/>
    <property type="match status" value="1"/>
</dbReference>
<dbReference type="SMART" id="SM00054">
    <property type="entry name" value="EFh"/>
    <property type="match status" value="4"/>
</dbReference>
<keyword evidence="3" id="KW-0106">Calcium</keyword>
<dbReference type="Gene3D" id="1.10.238.10">
    <property type="entry name" value="EF-hand"/>
    <property type="match status" value="2"/>
</dbReference>
<reference evidence="5 6" key="1">
    <citation type="journal article" date="2020" name="IScience">
        <title>Genome Sequencing of the Endangered Kingdonia uniflora (Circaeasteraceae, Ranunculales) Reveals Potential Mechanisms of Evolutionary Specialization.</title>
        <authorList>
            <person name="Sun Y."/>
            <person name="Deng T."/>
            <person name="Zhang A."/>
            <person name="Moore M.J."/>
            <person name="Landis J.B."/>
            <person name="Lin N."/>
            <person name="Zhang H."/>
            <person name="Zhang X."/>
            <person name="Huang J."/>
            <person name="Zhang X."/>
            <person name="Sun H."/>
            <person name="Wang H."/>
        </authorList>
    </citation>
    <scope>NUCLEOTIDE SEQUENCE [LARGE SCALE GENOMIC DNA]</scope>
    <source>
        <strain evidence="5">TB1705</strain>
        <tissue evidence="5">Leaf</tissue>
    </source>
</reference>
<gene>
    <name evidence="5" type="ORF">GIB67_002816</name>
</gene>